<dbReference type="SUPFAM" id="SSF52540">
    <property type="entry name" value="P-loop containing nucleoside triphosphate hydrolases"/>
    <property type="match status" value="1"/>
</dbReference>
<evidence type="ECO:0000256" key="1">
    <source>
        <dbReference type="ARBA" id="ARBA00022741"/>
    </source>
</evidence>
<keyword evidence="4" id="KW-0238">DNA-binding</keyword>
<dbReference type="AlphaFoldDB" id="A0A840IN76"/>
<dbReference type="GO" id="GO:0005737">
    <property type="term" value="C:cytoplasm"/>
    <property type="evidence" value="ECO:0007669"/>
    <property type="project" value="TreeGrafter"/>
</dbReference>
<feature type="domain" description="HTH luxR-type" evidence="3">
    <location>
        <begin position="857"/>
        <end position="914"/>
    </location>
</feature>
<gene>
    <name evidence="4" type="ORF">BJY18_001291</name>
</gene>
<dbReference type="RefSeq" id="WP_184778531.1">
    <property type="nucleotide sequence ID" value="NZ_JACHMG010000001.1"/>
</dbReference>
<dbReference type="InterPro" id="IPR016032">
    <property type="entry name" value="Sig_transdc_resp-reg_C-effctor"/>
</dbReference>
<keyword evidence="5" id="KW-1185">Reference proteome</keyword>
<dbReference type="InterPro" id="IPR036388">
    <property type="entry name" value="WH-like_DNA-bd_sf"/>
</dbReference>
<dbReference type="InterPro" id="IPR000792">
    <property type="entry name" value="Tscrpt_reg_LuxR_C"/>
</dbReference>
<reference evidence="4 5" key="1">
    <citation type="submission" date="2020-08" db="EMBL/GenBank/DDBJ databases">
        <title>Sequencing the genomes of 1000 actinobacteria strains.</title>
        <authorList>
            <person name="Klenk H.-P."/>
        </authorList>
    </citation>
    <scope>NUCLEOTIDE SEQUENCE [LARGE SCALE GENOMIC DNA]</scope>
    <source>
        <strain evidence="4 5">DSM 45859</strain>
    </source>
</reference>
<keyword evidence="2" id="KW-0067">ATP-binding</keyword>
<keyword evidence="1" id="KW-0547">Nucleotide-binding</keyword>
<protein>
    <submittedName>
        <fullName evidence="4">DNA-binding CsgD family transcriptional regulator</fullName>
    </submittedName>
</protein>
<sequence>MTVEMGARTGTGAEEVSALAEEVAVGGTPLTVLAGEPGSGRSTVLDRLATELADSATVLVLHLAELDRELSFGAVFRLLNQLAAGRPDDEPAVPPVSAVLAQVSAVPGPRPDAAAMVATALPPLVRARGPLVVLIDDVQWLDAGSASLLEPLLRLCAGEPRIAVVATLRLGREVPGSAPAVAAFARLRAEGRARLRLLRPLSRSRSRSLVAALISARPSADLADELYTAGRGNPAALTALVHGYRAAGAMRIVDRTGYRVDWIDPPVRTAAHPLLRAVTDAGDEVREVAEAMAVLAPLGTWAAPLTAAALGRDEARVRAAVDGLVTRRVLVRHRDGRLWFRVPAVRDGLLSRLGPYAWRNLAAHAVHAAWDGTVPAPGDDVLLDWVAQAGSLVDARRAATQLLEHGRRVLLTDGVKAERWLSAAVARATTPAERAGALLLLSGARALHYRRAEAGDCARLMLRDHVAHLAPHQAQELSIVFIIGLSVREEHGELAEIAAGTSPVLPDDPALMVINQAFALMMSGRWIEARELLERRRAAWSGSNTVTADFGTMFLAGCGVVLGDSSRLFALVANPDLWRSGHLPTHWFEQRRFELDMLLQLGEYQHALRRMAAAGLTVEQLSGPDRFLMHYLGGDWPEALELARRTLLEGTAPSRPTHNTVVCGAIRVLGAQGWLMRARALAADARDLPMSHVIDHAEFTVLRKLGDAEAADASLFAAVRSADAGGYLLGTEELWTDLARSAVRRNNRREAEHWLERSKRAATRLDTARAHVCHQLARATVYRDLGAARRAVEIAREHRKVPYETATAFLWAALAGYDSERLLTEAYDLYGEVGAWFWRARLRKILRGHGFAGPGRAEAAAENERLLAILVAEGLTNRQLAVVLETSEKSVEGRLSRIFSRTGYGSRVELAAAILTGEYLS</sequence>
<dbReference type="SMART" id="SM00421">
    <property type="entry name" value="HTH_LUXR"/>
    <property type="match status" value="1"/>
</dbReference>
<organism evidence="4 5">
    <name type="scientific">Amycolatopsis jiangsuensis</name>
    <dbReference type="NCBI Taxonomy" id="1181879"/>
    <lineage>
        <taxon>Bacteria</taxon>
        <taxon>Bacillati</taxon>
        <taxon>Actinomycetota</taxon>
        <taxon>Actinomycetes</taxon>
        <taxon>Pseudonocardiales</taxon>
        <taxon>Pseudonocardiaceae</taxon>
        <taxon>Amycolatopsis</taxon>
    </lineage>
</organism>
<proteinExistence type="predicted"/>
<dbReference type="SUPFAM" id="SSF46894">
    <property type="entry name" value="C-terminal effector domain of the bipartite response regulators"/>
    <property type="match status" value="1"/>
</dbReference>
<dbReference type="Proteomes" id="UP000581769">
    <property type="component" value="Unassembled WGS sequence"/>
</dbReference>
<evidence type="ECO:0000313" key="5">
    <source>
        <dbReference type="Proteomes" id="UP000581769"/>
    </source>
</evidence>
<evidence type="ECO:0000313" key="4">
    <source>
        <dbReference type="EMBL" id="MBB4683806.1"/>
    </source>
</evidence>
<dbReference type="GO" id="GO:0003677">
    <property type="term" value="F:DNA binding"/>
    <property type="evidence" value="ECO:0007669"/>
    <property type="project" value="UniProtKB-KW"/>
</dbReference>
<dbReference type="PANTHER" id="PTHR16305:SF35">
    <property type="entry name" value="TRANSCRIPTIONAL ACTIVATOR DOMAIN"/>
    <property type="match status" value="1"/>
</dbReference>
<dbReference type="GO" id="GO:0006355">
    <property type="term" value="P:regulation of DNA-templated transcription"/>
    <property type="evidence" value="ECO:0007669"/>
    <property type="project" value="InterPro"/>
</dbReference>
<dbReference type="Pfam" id="PF13191">
    <property type="entry name" value="AAA_16"/>
    <property type="match status" value="1"/>
</dbReference>
<dbReference type="GO" id="GO:0004016">
    <property type="term" value="F:adenylate cyclase activity"/>
    <property type="evidence" value="ECO:0007669"/>
    <property type="project" value="TreeGrafter"/>
</dbReference>
<accession>A0A840IN76</accession>
<evidence type="ECO:0000256" key="2">
    <source>
        <dbReference type="ARBA" id="ARBA00022840"/>
    </source>
</evidence>
<dbReference type="EMBL" id="JACHMG010000001">
    <property type="protein sequence ID" value="MBB4683806.1"/>
    <property type="molecule type" value="Genomic_DNA"/>
</dbReference>
<dbReference type="InterPro" id="IPR041664">
    <property type="entry name" value="AAA_16"/>
</dbReference>
<dbReference type="GO" id="GO:0005524">
    <property type="term" value="F:ATP binding"/>
    <property type="evidence" value="ECO:0007669"/>
    <property type="project" value="UniProtKB-KW"/>
</dbReference>
<dbReference type="Gene3D" id="1.10.10.10">
    <property type="entry name" value="Winged helix-like DNA-binding domain superfamily/Winged helix DNA-binding domain"/>
    <property type="match status" value="1"/>
</dbReference>
<dbReference type="PANTHER" id="PTHR16305">
    <property type="entry name" value="TESTICULAR SOLUBLE ADENYLYL CYCLASE"/>
    <property type="match status" value="1"/>
</dbReference>
<dbReference type="InterPro" id="IPR027417">
    <property type="entry name" value="P-loop_NTPase"/>
</dbReference>
<comment type="caution">
    <text evidence="4">The sequence shown here is derived from an EMBL/GenBank/DDBJ whole genome shotgun (WGS) entry which is preliminary data.</text>
</comment>
<name>A0A840IN76_9PSEU</name>
<evidence type="ECO:0000259" key="3">
    <source>
        <dbReference type="SMART" id="SM00421"/>
    </source>
</evidence>